<feature type="region of interest" description="Disordered" evidence="1">
    <location>
        <begin position="17"/>
        <end position="58"/>
    </location>
</feature>
<evidence type="ECO:0000256" key="1">
    <source>
        <dbReference type="SAM" id="MobiDB-lite"/>
    </source>
</evidence>
<organism evidence="2 3">
    <name type="scientific">Streptantibioticus parmotrematis</name>
    <dbReference type="NCBI Taxonomy" id="2873249"/>
    <lineage>
        <taxon>Bacteria</taxon>
        <taxon>Bacillati</taxon>
        <taxon>Actinomycetota</taxon>
        <taxon>Actinomycetes</taxon>
        <taxon>Kitasatosporales</taxon>
        <taxon>Streptomycetaceae</taxon>
        <taxon>Streptantibioticus</taxon>
    </lineage>
</organism>
<gene>
    <name evidence="2" type="ORF">K7472_10925</name>
</gene>
<accession>A0ABS7QU78</accession>
<reference evidence="2 3" key="1">
    <citation type="submission" date="2021-08" db="EMBL/GenBank/DDBJ databases">
        <title>Streptomyces sp. PTM05 isolated from lichen.</title>
        <authorList>
            <person name="Somphong A."/>
            <person name="Phongsopitanun W."/>
            <person name="Tanasupawat S."/>
        </authorList>
    </citation>
    <scope>NUCLEOTIDE SEQUENCE [LARGE SCALE GENOMIC DNA]</scope>
    <source>
        <strain evidence="2 3">Ptm05</strain>
    </source>
</reference>
<dbReference type="RefSeq" id="WP_222976640.1">
    <property type="nucleotide sequence ID" value="NZ_JAINVZ010000005.1"/>
</dbReference>
<proteinExistence type="predicted"/>
<evidence type="ECO:0000313" key="3">
    <source>
        <dbReference type="Proteomes" id="UP001198565"/>
    </source>
</evidence>
<name>A0ABS7QU78_9ACTN</name>
<protein>
    <submittedName>
        <fullName evidence="2">Uncharacterized protein</fullName>
    </submittedName>
</protein>
<keyword evidence="3" id="KW-1185">Reference proteome</keyword>
<evidence type="ECO:0000313" key="2">
    <source>
        <dbReference type="EMBL" id="MBY8885359.1"/>
    </source>
</evidence>
<feature type="region of interest" description="Disordered" evidence="1">
    <location>
        <begin position="83"/>
        <end position="109"/>
    </location>
</feature>
<comment type="caution">
    <text evidence="2">The sequence shown here is derived from an EMBL/GenBank/DDBJ whole genome shotgun (WGS) entry which is preliminary data.</text>
</comment>
<dbReference type="EMBL" id="JAINVZ010000005">
    <property type="protein sequence ID" value="MBY8885359.1"/>
    <property type="molecule type" value="Genomic_DNA"/>
</dbReference>
<dbReference type="Proteomes" id="UP001198565">
    <property type="component" value="Unassembled WGS sequence"/>
</dbReference>
<sequence>MIPRRYTAGVIPADGVAPVTVPARRPGRPDGRRDEGDGERYDALRDEVDHGPAQGPLGHRVDRVRRVVDDGRGRAAAVPGVRRDVQGTGHPGLERELRSAPTTLPCAIE</sequence>
<feature type="compositionally biased region" description="Basic and acidic residues" evidence="1">
    <location>
        <begin position="27"/>
        <end position="50"/>
    </location>
</feature>